<dbReference type="InterPro" id="IPR008928">
    <property type="entry name" value="6-hairpin_glycosidase_sf"/>
</dbReference>
<dbReference type="GO" id="GO:0008810">
    <property type="term" value="F:cellulase activity"/>
    <property type="evidence" value="ECO:0007669"/>
    <property type="project" value="UniProtKB-EC"/>
</dbReference>
<feature type="signal peptide" evidence="7">
    <location>
        <begin position="1"/>
        <end position="21"/>
    </location>
</feature>
<dbReference type="InterPro" id="IPR002509">
    <property type="entry name" value="NODB_dom"/>
</dbReference>
<organism evidence="9 10">
    <name type="scientific">Botrimarina mediterranea</name>
    <dbReference type="NCBI Taxonomy" id="2528022"/>
    <lineage>
        <taxon>Bacteria</taxon>
        <taxon>Pseudomonadati</taxon>
        <taxon>Planctomycetota</taxon>
        <taxon>Planctomycetia</taxon>
        <taxon>Pirellulales</taxon>
        <taxon>Lacipirellulaceae</taxon>
        <taxon>Botrimarina</taxon>
    </lineage>
</organism>
<dbReference type="Gene3D" id="3.20.20.370">
    <property type="entry name" value="Glycoside hydrolase/deacetylase"/>
    <property type="match status" value="1"/>
</dbReference>
<evidence type="ECO:0000256" key="5">
    <source>
        <dbReference type="ARBA" id="ARBA00023326"/>
    </source>
</evidence>
<dbReference type="Proteomes" id="UP000316426">
    <property type="component" value="Chromosome"/>
</dbReference>
<evidence type="ECO:0000256" key="3">
    <source>
        <dbReference type="ARBA" id="ARBA00023277"/>
    </source>
</evidence>
<dbReference type="PROSITE" id="PS51677">
    <property type="entry name" value="NODB"/>
    <property type="match status" value="1"/>
</dbReference>
<evidence type="ECO:0000313" key="10">
    <source>
        <dbReference type="Proteomes" id="UP000316426"/>
    </source>
</evidence>
<dbReference type="PROSITE" id="PS51257">
    <property type="entry name" value="PROKAR_LIPOPROTEIN"/>
    <property type="match status" value="1"/>
</dbReference>
<evidence type="ECO:0000256" key="6">
    <source>
        <dbReference type="SAM" id="MobiDB-lite"/>
    </source>
</evidence>
<dbReference type="CDD" id="cd10917">
    <property type="entry name" value="CE4_NodB_like_6s_7s"/>
    <property type="match status" value="1"/>
</dbReference>
<dbReference type="GO" id="GO:0000272">
    <property type="term" value="P:polysaccharide catabolic process"/>
    <property type="evidence" value="ECO:0007669"/>
    <property type="project" value="UniProtKB-KW"/>
</dbReference>
<name>A0A518KDD7_9BACT</name>
<evidence type="ECO:0000256" key="7">
    <source>
        <dbReference type="SAM" id="SignalP"/>
    </source>
</evidence>
<dbReference type="SUPFAM" id="SSF48208">
    <property type="entry name" value="Six-hairpin glycosidases"/>
    <property type="match status" value="1"/>
</dbReference>
<dbReference type="EC" id="3.2.1.4" evidence="9"/>
<dbReference type="InterPro" id="IPR013783">
    <property type="entry name" value="Ig-like_fold"/>
</dbReference>
<dbReference type="InterPro" id="IPR004197">
    <property type="entry name" value="Cellulase_Ig-like"/>
</dbReference>
<dbReference type="EMBL" id="CP036349">
    <property type="protein sequence ID" value="QDV75811.1"/>
    <property type="molecule type" value="Genomic_DNA"/>
</dbReference>
<dbReference type="Pfam" id="PF00759">
    <property type="entry name" value="Glyco_hydro_9"/>
    <property type="match status" value="1"/>
</dbReference>
<dbReference type="InterPro" id="IPR012341">
    <property type="entry name" value="6hp_glycosidase-like_sf"/>
</dbReference>
<dbReference type="Gene3D" id="2.60.40.10">
    <property type="entry name" value="Immunoglobulins"/>
    <property type="match status" value="1"/>
</dbReference>
<dbReference type="KEGG" id="bmei:Spa11_40340"/>
<keyword evidence="2 9" id="KW-0378">Hydrolase</keyword>
<evidence type="ECO:0000313" key="9">
    <source>
        <dbReference type="EMBL" id="QDV75811.1"/>
    </source>
</evidence>
<evidence type="ECO:0000256" key="4">
    <source>
        <dbReference type="ARBA" id="ARBA00023295"/>
    </source>
</evidence>
<accession>A0A518KDD7</accession>
<dbReference type="Pfam" id="PF01522">
    <property type="entry name" value="Polysacc_deac_1"/>
    <property type="match status" value="1"/>
</dbReference>
<keyword evidence="3" id="KW-0119">Carbohydrate metabolism</keyword>
<sequence precursor="true">MLPRSIAVLLAIVACQSPALTADSESPKSHVRVNLVGYLPADTKVAVVFSHERVEDGFAVVHSETGASVYEGKLASSPAPGWGKFEHYYVADFSKVTAEGNYELRLDSGARSTSFRIGDDAYGNHQADLLLFMRQQRCGYNPYLDMACHRLDGRTAYGPRPAESFIDASGGWHDAGDQLKYLITSSFATAAMLLAYELEPDKFGDIVDDMGRPRANGIADVLDEAKWGLDWMLKLHPTPDELYHQVADDRDHNGWKWPNDDSSDYGWGPNSYRVAYAADGKPQGLAKYQSKSTGMANLAGRYAAAMTMAARIWRTELGDHVYAARCLQAAKEVYSLGKRHEGFQQGNSYGAPYRYEEDTWADDMEWGAAELFKATGEVDYLDDAKRYAEIIGDTSWMPLEKAGHYQMYPFINIGHFALYPLVDKEFQGKLAGYYRSGIDATVARAEQNAFGIGVPFIWCSNNLATALATQVLLYEQMTGDRQHHDHLLAQRDWLLGRNPWGTSMFTGIPRDGERPIDVHTSLWKLGKMDVPGGLVDGPVYAEVYNSLKGLHLENPDEFAEFQNDFVVYHDDIGDYSTNEPTMDGTAGAVYLMAHFGTPDPTSPRRSARQKQLSMSEGGVVRGPRDEKRLAMVFTGGSYGEGAVTILDALENRGLRGSFFVTGDYLAMADQAPILRRMIDGGHYLGPHSHAHLLYAPWEDRSRSLVTEREFKEDLEANLAELRKLGACQTSPVYFIPPYEYYIDQHSKWSGEMGCVLFNFTPGSGSNRDWAPESHRSFRPSKQIAQEILDFEAREPDGLNGFLLLLHLGSDRKDKMPPHVGPLLDELIARGYAFARVDELLGSPQAATP</sequence>
<feature type="region of interest" description="Disordered" evidence="6">
    <location>
        <begin position="599"/>
        <end position="620"/>
    </location>
</feature>
<dbReference type="AlphaFoldDB" id="A0A518KDD7"/>
<evidence type="ECO:0000256" key="1">
    <source>
        <dbReference type="ARBA" id="ARBA00007072"/>
    </source>
</evidence>
<keyword evidence="7" id="KW-0732">Signal</keyword>
<keyword evidence="4 9" id="KW-0326">Glycosidase</keyword>
<keyword evidence="10" id="KW-1185">Reference proteome</keyword>
<dbReference type="InterPro" id="IPR001701">
    <property type="entry name" value="Glyco_hydro_9"/>
</dbReference>
<proteinExistence type="inferred from homology"/>
<dbReference type="RefSeq" id="WP_197529528.1">
    <property type="nucleotide sequence ID" value="NZ_CP036349.1"/>
</dbReference>
<protein>
    <submittedName>
        <fullName evidence="9">Endoglucanase D</fullName>
        <ecNumber evidence="9">3.2.1.4</ecNumber>
    </submittedName>
</protein>
<gene>
    <name evidence="9" type="primary">celD</name>
    <name evidence="9" type="ORF">Spa11_40340</name>
</gene>
<dbReference type="SUPFAM" id="SSF88713">
    <property type="entry name" value="Glycoside hydrolase/deacetylase"/>
    <property type="match status" value="1"/>
</dbReference>
<dbReference type="Gene3D" id="1.50.10.10">
    <property type="match status" value="1"/>
</dbReference>
<feature type="chain" id="PRO_5021813334" evidence="7">
    <location>
        <begin position="22"/>
        <end position="848"/>
    </location>
</feature>
<dbReference type="SUPFAM" id="SSF81296">
    <property type="entry name" value="E set domains"/>
    <property type="match status" value="1"/>
</dbReference>
<comment type="similarity">
    <text evidence="1">Belongs to the glycosyl hydrolase 9 (cellulase E) family.</text>
</comment>
<keyword evidence="5" id="KW-0624">Polysaccharide degradation</keyword>
<dbReference type="CDD" id="cd02850">
    <property type="entry name" value="E_set_Cellulase_N"/>
    <property type="match status" value="1"/>
</dbReference>
<dbReference type="PANTHER" id="PTHR22298">
    <property type="entry name" value="ENDO-1,4-BETA-GLUCANASE"/>
    <property type="match status" value="1"/>
</dbReference>
<feature type="domain" description="NodB homology" evidence="8">
    <location>
        <begin position="627"/>
        <end position="834"/>
    </location>
</feature>
<dbReference type="InterPro" id="IPR011330">
    <property type="entry name" value="Glyco_hydro/deAcase_b/a-brl"/>
</dbReference>
<dbReference type="Pfam" id="PF02927">
    <property type="entry name" value="CelD_N"/>
    <property type="match status" value="1"/>
</dbReference>
<dbReference type="InterPro" id="IPR014756">
    <property type="entry name" value="Ig_E-set"/>
</dbReference>
<reference evidence="9 10" key="1">
    <citation type="submission" date="2019-02" db="EMBL/GenBank/DDBJ databases">
        <title>Deep-cultivation of Planctomycetes and their phenomic and genomic characterization uncovers novel biology.</title>
        <authorList>
            <person name="Wiegand S."/>
            <person name="Jogler M."/>
            <person name="Boedeker C."/>
            <person name="Pinto D."/>
            <person name="Vollmers J."/>
            <person name="Rivas-Marin E."/>
            <person name="Kohn T."/>
            <person name="Peeters S.H."/>
            <person name="Heuer A."/>
            <person name="Rast P."/>
            <person name="Oberbeckmann S."/>
            <person name="Bunk B."/>
            <person name="Jeske O."/>
            <person name="Meyerdierks A."/>
            <person name="Storesund J.E."/>
            <person name="Kallscheuer N."/>
            <person name="Luecker S."/>
            <person name="Lage O.M."/>
            <person name="Pohl T."/>
            <person name="Merkel B.J."/>
            <person name="Hornburger P."/>
            <person name="Mueller R.-W."/>
            <person name="Bruemmer F."/>
            <person name="Labrenz M."/>
            <person name="Spormann A.M."/>
            <person name="Op den Camp H."/>
            <person name="Overmann J."/>
            <person name="Amann R."/>
            <person name="Jetten M.S.M."/>
            <person name="Mascher T."/>
            <person name="Medema M.H."/>
            <person name="Devos D.P."/>
            <person name="Kaster A.-K."/>
            <person name="Ovreas L."/>
            <person name="Rohde M."/>
            <person name="Galperin M.Y."/>
            <person name="Jogler C."/>
        </authorList>
    </citation>
    <scope>NUCLEOTIDE SEQUENCE [LARGE SCALE GENOMIC DNA]</scope>
    <source>
        <strain evidence="9 10">Spa11</strain>
    </source>
</reference>
<dbReference type="GO" id="GO:0016810">
    <property type="term" value="F:hydrolase activity, acting on carbon-nitrogen (but not peptide) bonds"/>
    <property type="evidence" value="ECO:0007669"/>
    <property type="project" value="InterPro"/>
</dbReference>
<evidence type="ECO:0000256" key="2">
    <source>
        <dbReference type="ARBA" id="ARBA00022801"/>
    </source>
</evidence>
<evidence type="ECO:0000259" key="8">
    <source>
        <dbReference type="PROSITE" id="PS51677"/>
    </source>
</evidence>